<dbReference type="PROSITE" id="PS51257">
    <property type="entry name" value="PROKAR_LIPOPROTEIN"/>
    <property type="match status" value="1"/>
</dbReference>
<feature type="chain" id="PRO_5038653854" evidence="2">
    <location>
        <begin position="23"/>
        <end position="378"/>
    </location>
</feature>
<evidence type="ECO:0000313" key="4">
    <source>
        <dbReference type="Proteomes" id="UP000198778"/>
    </source>
</evidence>
<evidence type="ECO:0000256" key="1">
    <source>
        <dbReference type="SAM" id="MobiDB-lite"/>
    </source>
</evidence>
<feature type="compositionally biased region" description="Low complexity" evidence="1">
    <location>
        <begin position="106"/>
        <end position="146"/>
    </location>
</feature>
<dbReference type="AlphaFoldDB" id="A0A1H0D7I3"/>
<protein>
    <submittedName>
        <fullName evidence="3">Uncharacterized protein</fullName>
    </submittedName>
</protein>
<accession>A0A1H0D7I3</accession>
<keyword evidence="4" id="KW-1185">Reference proteome</keyword>
<reference evidence="4" key="1">
    <citation type="submission" date="2016-10" db="EMBL/GenBank/DDBJ databases">
        <authorList>
            <person name="Varghese N."/>
            <person name="Submissions S."/>
        </authorList>
    </citation>
    <scope>NUCLEOTIDE SEQUENCE [LARGE SCALE GENOMIC DNA]</scope>
    <source>
        <strain evidence="4">CGMCC 1.10369</strain>
    </source>
</reference>
<proteinExistence type="predicted"/>
<evidence type="ECO:0000313" key="3">
    <source>
        <dbReference type="EMBL" id="SDN66065.1"/>
    </source>
</evidence>
<feature type="region of interest" description="Disordered" evidence="1">
    <location>
        <begin position="25"/>
        <end position="161"/>
    </location>
</feature>
<dbReference type="Proteomes" id="UP000198778">
    <property type="component" value="Unassembled WGS sequence"/>
</dbReference>
<dbReference type="RefSeq" id="WP_090841752.1">
    <property type="nucleotide sequence ID" value="NZ_FNIL01000002.1"/>
</dbReference>
<feature type="compositionally biased region" description="Acidic residues" evidence="1">
    <location>
        <begin position="54"/>
        <end position="68"/>
    </location>
</feature>
<feature type="signal peptide" evidence="2">
    <location>
        <begin position="1"/>
        <end position="22"/>
    </location>
</feature>
<feature type="compositionally biased region" description="Low complexity" evidence="1">
    <location>
        <begin position="26"/>
        <end position="35"/>
    </location>
</feature>
<gene>
    <name evidence="3" type="ORF">SAMN04488053_102372</name>
</gene>
<dbReference type="OrthoDB" id="2844432at2"/>
<keyword evidence="2" id="KW-0732">Signal</keyword>
<feature type="compositionally biased region" description="Acidic residues" evidence="1">
    <location>
        <begin position="80"/>
        <end position="99"/>
    </location>
</feature>
<name>A0A1H0D7I3_9BACI</name>
<dbReference type="EMBL" id="FNIL01000002">
    <property type="protein sequence ID" value="SDN66065.1"/>
    <property type="molecule type" value="Genomic_DNA"/>
</dbReference>
<organism evidence="3 4">
    <name type="scientific">Alkalicoccus daliensis</name>
    <dbReference type="NCBI Taxonomy" id="745820"/>
    <lineage>
        <taxon>Bacteria</taxon>
        <taxon>Bacillati</taxon>
        <taxon>Bacillota</taxon>
        <taxon>Bacilli</taxon>
        <taxon>Bacillales</taxon>
        <taxon>Bacillaceae</taxon>
        <taxon>Alkalicoccus</taxon>
    </lineage>
</organism>
<sequence length="378" mass="43142">MRKSISLHPIILLGACSLIVSACGDNSNSEMNEAAETSEEENTDTSENINSETIDTETEDENENDQETQESSQNFNNNEENSDEENSPEEANELDDAENLNDSAEGNEQNSNENNQQEEALETGNNENQNSEVENNNPENDNSGDNADNNETKEEIPEDDVAEIVFDYMEENEDFETEDVKIMVDDREEEGYRAQVFSFVPEDAEQQATQTLRWYYIDKVTGEVRNETTGMEEENEETEEENIDWEEGNTSELVSMSEEKREAHHRNIASSKEHLMDQVYDHLLLPGVHENTISYEGRVGPEETIRFEFTDAEDISDRSIVDLEVDEEGYFQVDMRQYDFSAGEEIIVRIAGGGYPQEQVFELPVHPAEEGIEHIRVR</sequence>
<evidence type="ECO:0000256" key="2">
    <source>
        <dbReference type="SAM" id="SignalP"/>
    </source>
</evidence>
<feature type="compositionally biased region" description="Low complexity" evidence="1">
    <location>
        <begin position="69"/>
        <end position="79"/>
    </location>
</feature>
<dbReference type="STRING" id="745820.SAMN04488053_102372"/>